<feature type="compositionally biased region" description="Basic and acidic residues" evidence="1">
    <location>
        <begin position="302"/>
        <end position="323"/>
    </location>
</feature>
<evidence type="ECO:0000256" key="1">
    <source>
        <dbReference type="SAM" id="MobiDB-lite"/>
    </source>
</evidence>
<dbReference type="PANTHER" id="PTHR34502:SF4">
    <property type="entry name" value="DUF6594 DOMAIN-CONTAINING PROTEIN"/>
    <property type="match status" value="1"/>
</dbReference>
<dbReference type="InterPro" id="IPR046529">
    <property type="entry name" value="DUF6594"/>
</dbReference>
<reference evidence="4 5" key="1">
    <citation type="submission" date="2015-01" db="EMBL/GenBank/DDBJ databases">
        <title>The Genome Sequence of Exophiala sideris CBS121828.</title>
        <authorList>
            <consortium name="The Broad Institute Genomics Platform"/>
            <person name="Cuomo C."/>
            <person name="de Hoog S."/>
            <person name="Gorbushina A."/>
            <person name="Stielow B."/>
            <person name="Teixiera M."/>
            <person name="Abouelleil A."/>
            <person name="Chapman S.B."/>
            <person name="Priest M."/>
            <person name="Young S.K."/>
            <person name="Wortman J."/>
            <person name="Nusbaum C."/>
            <person name="Birren B."/>
        </authorList>
    </citation>
    <scope>NUCLEOTIDE SEQUENCE [LARGE SCALE GENOMIC DNA]</scope>
    <source>
        <strain evidence="4 5">CBS 121828</strain>
    </source>
</reference>
<dbReference type="Pfam" id="PF20237">
    <property type="entry name" value="DUF6594"/>
    <property type="match status" value="2"/>
</dbReference>
<dbReference type="AlphaFoldDB" id="A0A0D1YYR0"/>
<proteinExistence type="predicted"/>
<keyword evidence="2" id="KW-0812">Transmembrane</keyword>
<feature type="transmembrane region" description="Helical" evidence="2">
    <location>
        <begin position="519"/>
        <end position="541"/>
    </location>
</feature>
<evidence type="ECO:0000313" key="5">
    <source>
        <dbReference type="Proteomes" id="UP000053599"/>
    </source>
</evidence>
<dbReference type="OrthoDB" id="3533814at2759"/>
<feature type="region of interest" description="Disordered" evidence="1">
    <location>
        <begin position="254"/>
        <end position="329"/>
    </location>
</feature>
<accession>A0A0D1YYR0</accession>
<dbReference type="EMBL" id="KN846951">
    <property type="protein sequence ID" value="KIV87752.1"/>
    <property type="molecule type" value="Genomic_DNA"/>
</dbReference>
<evidence type="ECO:0000313" key="4">
    <source>
        <dbReference type="EMBL" id="KIV87752.1"/>
    </source>
</evidence>
<sequence length="613" mass="68120">MSNLQSALNNMYKPRETLDVEAARAVSPVEDMAYTKVTEALTPVRSLAELSAVPVEGSAHGKVSGAVTPVGSFADATITPHATEGVNPTVQGTDVVTHTPGARPTGTTPSHWEGPDRLKLLNGFPRTARFLAADPDKSTVIFRRFDEVSIRNLLYLEGRVAALEALQRKFDQEDFKYYAGNEAISKAASSWEFFALLGASFEDIDETSDTAFRIWSEERVIEMERVWKKYESRYRNAPRASWRPEIREIKEALEKRHGLKTEGDWRKKNSQPDSPHPTRGTEPRSAHPRATHGGTNKSKPQRGAEEGTTKPEPPHGIEHRISEQDPQPNVESPVFKLMLRAPTMPESSGLISTMDESTSDGEAESVYGYGQYLGYSAKDVSAVKDRWNVARALQRALKDYEEAMLRYNQLLKLEVPAKRSEQVITSWVQETQPAGQKTSLSNRPGNLPVPQFLKGSAMDKVYSTDERAVTDRVSLGPIGSADKISHWLSKSKRLMDRGRDPRFDYPGIHFTPEKYLQKWVTVFVMVFAAVWVIGAIWFLWLVETEQPFEWAQLILLSFFIATFGLGLTFGTTATRDQIFGATAAYAAVLVVFIGTGNANNGSNSGSPTNTTKT</sequence>
<dbReference type="HOGENOM" id="CLU_445511_0_0_1"/>
<gene>
    <name evidence="4" type="ORF">PV11_03275</name>
</gene>
<organism evidence="4 5">
    <name type="scientific">Exophiala sideris</name>
    <dbReference type="NCBI Taxonomy" id="1016849"/>
    <lineage>
        <taxon>Eukaryota</taxon>
        <taxon>Fungi</taxon>
        <taxon>Dikarya</taxon>
        <taxon>Ascomycota</taxon>
        <taxon>Pezizomycotina</taxon>
        <taxon>Eurotiomycetes</taxon>
        <taxon>Chaetothyriomycetidae</taxon>
        <taxon>Chaetothyriales</taxon>
        <taxon>Herpotrichiellaceae</taxon>
        <taxon>Exophiala</taxon>
    </lineage>
</organism>
<feature type="compositionally biased region" description="Basic and acidic residues" evidence="1">
    <location>
        <begin position="254"/>
        <end position="267"/>
    </location>
</feature>
<feature type="domain" description="DUF6594" evidence="3">
    <location>
        <begin position="124"/>
        <end position="231"/>
    </location>
</feature>
<keyword evidence="2" id="KW-0472">Membrane</keyword>
<keyword evidence="2" id="KW-1133">Transmembrane helix</keyword>
<feature type="transmembrane region" description="Helical" evidence="2">
    <location>
        <begin position="553"/>
        <end position="572"/>
    </location>
</feature>
<feature type="transmembrane region" description="Helical" evidence="2">
    <location>
        <begin position="578"/>
        <end position="596"/>
    </location>
</feature>
<dbReference type="PANTHER" id="PTHR34502">
    <property type="entry name" value="DUF6594 DOMAIN-CONTAINING PROTEIN-RELATED"/>
    <property type="match status" value="1"/>
</dbReference>
<dbReference type="Proteomes" id="UP000053599">
    <property type="component" value="Unassembled WGS sequence"/>
</dbReference>
<evidence type="ECO:0000259" key="3">
    <source>
        <dbReference type="Pfam" id="PF20237"/>
    </source>
</evidence>
<name>A0A0D1YYR0_9EURO</name>
<protein>
    <recommendedName>
        <fullName evidence="3">DUF6594 domain-containing protein</fullName>
    </recommendedName>
</protein>
<evidence type="ECO:0000256" key="2">
    <source>
        <dbReference type="SAM" id="Phobius"/>
    </source>
</evidence>
<feature type="domain" description="DUF6594" evidence="3">
    <location>
        <begin position="379"/>
        <end position="590"/>
    </location>
</feature>